<dbReference type="InterPro" id="IPR051236">
    <property type="entry name" value="HAT_RTT109-like"/>
</dbReference>
<name>A0A918R4M0_9ACTN</name>
<evidence type="ECO:0000256" key="3">
    <source>
        <dbReference type="SAM" id="SignalP"/>
    </source>
</evidence>
<dbReference type="InterPro" id="IPR039559">
    <property type="entry name" value="AIM6_PI-PLC-like_dom"/>
</dbReference>
<feature type="region of interest" description="Disordered" evidence="2">
    <location>
        <begin position="28"/>
        <end position="73"/>
    </location>
</feature>
<organism evidence="4 5">
    <name type="scientific">Streptomyces echinoruber</name>
    <dbReference type="NCBI Taxonomy" id="68898"/>
    <lineage>
        <taxon>Bacteria</taxon>
        <taxon>Bacillati</taxon>
        <taxon>Actinomycetota</taxon>
        <taxon>Actinomycetes</taxon>
        <taxon>Kitasatosporales</taxon>
        <taxon>Streptomycetaceae</taxon>
        <taxon>Streptomyces</taxon>
    </lineage>
</organism>
<feature type="chain" id="PRO_5036903514" description="Altered inheritance of mitochondria protein 6" evidence="3">
    <location>
        <begin position="31"/>
        <end position="319"/>
    </location>
</feature>
<reference evidence="4" key="2">
    <citation type="submission" date="2020-09" db="EMBL/GenBank/DDBJ databases">
        <authorList>
            <person name="Sun Q."/>
            <person name="Ohkuma M."/>
        </authorList>
    </citation>
    <scope>NUCLEOTIDE SEQUENCE</scope>
    <source>
        <strain evidence="4">JCM 5016</strain>
    </source>
</reference>
<evidence type="ECO:0000313" key="5">
    <source>
        <dbReference type="Proteomes" id="UP000623010"/>
    </source>
</evidence>
<evidence type="ECO:0000256" key="1">
    <source>
        <dbReference type="ARBA" id="ARBA00014286"/>
    </source>
</evidence>
<dbReference type="InterPro" id="IPR017946">
    <property type="entry name" value="PLC-like_Pdiesterase_TIM-brl"/>
</dbReference>
<dbReference type="AlphaFoldDB" id="A0A918R4M0"/>
<reference evidence="4" key="1">
    <citation type="journal article" date="2014" name="Int. J. Syst. Evol. Microbiol.">
        <title>Complete genome sequence of Corynebacterium casei LMG S-19264T (=DSM 44701T), isolated from a smear-ripened cheese.</title>
        <authorList>
            <consortium name="US DOE Joint Genome Institute (JGI-PGF)"/>
            <person name="Walter F."/>
            <person name="Albersmeier A."/>
            <person name="Kalinowski J."/>
            <person name="Ruckert C."/>
        </authorList>
    </citation>
    <scope>NUCLEOTIDE SEQUENCE</scope>
    <source>
        <strain evidence="4">JCM 5016</strain>
    </source>
</reference>
<dbReference type="InterPro" id="IPR006311">
    <property type="entry name" value="TAT_signal"/>
</dbReference>
<feature type="compositionally biased region" description="Low complexity" evidence="2">
    <location>
        <begin position="28"/>
        <end position="41"/>
    </location>
</feature>
<dbReference type="GO" id="GO:0006629">
    <property type="term" value="P:lipid metabolic process"/>
    <property type="evidence" value="ECO:0007669"/>
    <property type="project" value="InterPro"/>
</dbReference>
<proteinExistence type="predicted"/>
<feature type="signal peptide" evidence="3">
    <location>
        <begin position="1"/>
        <end position="30"/>
    </location>
</feature>
<dbReference type="SUPFAM" id="SSF51695">
    <property type="entry name" value="PLC-like phosphodiesterases"/>
    <property type="match status" value="1"/>
</dbReference>
<sequence>MALTTRRRALTTLGAALVGAVALPATGASATTGHGASAATGPDTSATTGPDASATTGHDASAATGHRGPRPLWRAHAHNDYEHPHPLYDTLGHRFGSVEADIYLVGDQLLVAHEPAELDPARTLESLYLDPLAALVRANHGQVYRGWRRPLHLLIDIKTEGSSTYLELDRHLRRYRHLFTTFAHGRIHPGSVTAVVSGDRAARAPMEAQAVRRAFYDGRLTDLGTSAPASFIPLISDNWTQNFTWPGAGAFPGAERQKLRGIVAQAHARGQKVRFWATPDTPGPARDALWAELLAAGVDCLNTDDLAGLAAFLGAHERP</sequence>
<accession>A0A918R4M0</accession>
<evidence type="ECO:0000256" key="2">
    <source>
        <dbReference type="SAM" id="MobiDB-lite"/>
    </source>
</evidence>
<comment type="caution">
    <text evidence="4">The sequence shown here is derived from an EMBL/GenBank/DDBJ whole genome shotgun (WGS) entry which is preliminary data.</text>
</comment>
<keyword evidence="5" id="KW-1185">Reference proteome</keyword>
<dbReference type="EMBL" id="BMWH01000008">
    <property type="protein sequence ID" value="GGZ87164.1"/>
    <property type="molecule type" value="Genomic_DNA"/>
</dbReference>
<feature type="compositionally biased region" description="Polar residues" evidence="2">
    <location>
        <begin position="42"/>
        <end position="58"/>
    </location>
</feature>
<dbReference type="PANTHER" id="PTHR31571">
    <property type="entry name" value="ALTERED INHERITANCE OF MITOCHONDRIA PROTEIN 6"/>
    <property type="match status" value="1"/>
</dbReference>
<dbReference type="GO" id="GO:0008081">
    <property type="term" value="F:phosphoric diester hydrolase activity"/>
    <property type="evidence" value="ECO:0007669"/>
    <property type="project" value="InterPro"/>
</dbReference>
<dbReference type="Proteomes" id="UP000623010">
    <property type="component" value="Unassembled WGS sequence"/>
</dbReference>
<dbReference type="PROSITE" id="PS51318">
    <property type="entry name" value="TAT"/>
    <property type="match status" value="1"/>
</dbReference>
<evidence type="ECO:0000313" key="4">
    <source>
        <dbReference type="EMBL" id="GGZ87164.1"/>
    </source>
</evidence>
<dbReference type="RefSeq" id="WP_190057633.1">
    <property type="nucleotide sequence ID" value="NZ_BMWH01000008.1"/>
</dbReference>
<gene>
    <name evidence="4" type="ORF">GCM10010389_26890</name>
</gene>
<keyword evidence="3" id="KW-0732">Signal</keyword>
<protein>
    <recommendedName>
        <fullName evidence="1">Altered inheritance of mitochondria protein 6</fullName>
    </recommendedName>
</protein>
<dbReference type="Pfam" id="PF13653">
    <property type="entry name" value="GDPD_2"/>
    <property type="match status" value="1"/>
</dbReference>
<dbReference type="PANTHER" id="PTHR31571:SF1">
    <property type="entry name" value="ALTERED INHERITANCE OF MITOCHONDRIA PROTEIN 6"/>
    <property type="match status" value="1"/>
</dbReference>
<dbReference type="CDD" id="cd08577">
    <property type="entry name" value="PI-PLCc_GDPD_SF_unchar3"/>
    <property type="match status" value="1"/>
</dbReference>